<dbReference type="Proteomes" id="UP000554482">
    <property type="component" value="Unassembled WGS sequence"/>
</dbReference>
<reference evidence="2 3" key="1">
    <citation type="submission" date="2020-06" db="EMBL/GenBank/DDBJ databases">
        <title>Transcriptomic and genomic resources for Thalictrum thalictroides and T. hernandezii: Facilitating candidate gene discovery in an emerging model plant lineage.</title>
        <authorList>
            <person name="Arias T."/>
            <person name="Riano-Pachon D.M."/>
            <person name="Di Stilio V.S."/>
        </authorList>
    </citation>
    <scope>NUCLEOTIDE SEQUENCE [LARGE SCALE GENOMIC DNA]</scope>
    <source>
        <strain evidence="3">cv. WT478/WT964</strain>
        <tissue evidence="2">Leaves</tissue>
    </source>
</reference>
<proteinExistence type="predicted"/>
<dbReference type="AlphaFoldDB" id="A0A7J6VDT1"/>
<dbReference type="OrthoDB" id="10552616at2759"/>
<keyword evidence="3" id="KW-1185">Reference proteome</keyword>
<evidence type="ECO:0000313" key="3">
    <source>
        <dbReference type="Proteomes" id="UP000554482"/>
    </source>
</evidence>
<feature type="region of interest" description="Disordered" evidence="1">
    <location>
        <begin position="55"/>
        <end position="74"/>
    </location>
</feature>
<name>A0A7J6VDT1_THATH</name>
<sequence>MGISRQKLEIQKHLKRLNKPAVKTIQFAESFQGRILQTLQIPPLKSGEKIVDYADINSSPKREDEMESAPQNHR</sequence>
<organism evidence="2 3">
    <name type="scientific">Thalictrum thalictroides</name>
    <name type="common">Rue-anemone</name>
    <name type="synonym">Anemone thalictroides</name>
    <dbReference type="NCBI Taxonomy" id="46969"/>
    <lineage>
        <taxon>Eukaryota</taxon>
        <taxon>Viridiplantae</taxon>
        <taxon>Streptophyta</taxon>
        <taxon>Embryophyta</taxon>
        <taxon>Tracheophyta</taxon>
        <taxon>Spermatophyta</taxon>
        <taxon>Magnoliopsida</taxon>
        <taxon>Ranunculales</taxon>
        <taxon>Ranunculaceae</taxon>
        <taxon>Thalictroideae</taxon>
        <taxon>Thalictrum</taxon>
    </lineage>
</organism>
<comment type="caution">
    <text evidence="2">The sequence shown here is derived from an EMBL/GenBank/DDBJ whole genome shotgun (WGS) entry which is preliminary data.</text>
</comment>
<dbReference type="EMBL" id="JABWDY010033727">
    <property type="protein sequence ID" value="KAF5183249.1"/>
    <property type="molecule type" value="Genomic_DNA"/>
</dbReference>
<accession>A0A7J6VDT1</accession>
<protein>
    <submittedName>
        <fullName evidence="2">Uncharacterized protein</fullName>
    </submittedName>
</protein>
<gene>
    <name evidence="2" type="ORF">FRX31_027163</name>
</gene>
<evidence type="ECO:0000313" key="2">
    <source>
        <dbReference type="EMBL" id="KAF5183249.1"/>
    </source>
</evidence>
<evidence type="ECO:0000256" key="1">
    <source>
        <dbReference type="SAM" id="MobiDB-lite"/>
    </source>
</evidence>